<keyword evidence="6" id="KW-1185">Reference proteome</keyword>
<organism evidence="5 6">
    <name type="scientific">Flagellimonas zhangzhouensis</name>
    <dbReference type="NCBI Taxonomy" id="1073328"/>
    <lineage>
        <taxon>Bacteria</taxon>
        <taxon>Pseudomonadati</taxon>
        <taxon>Bacteroidota</taxon>
        <taxon>Flavobacteriia</taxon>
        <taxon>Flavobacteriales</taxon>
        <taxon>Flavobacteriaceae</taxon>
        <taxon>Flagellimonas</taxon>
    </lineage>
</organism>
<dbReference type="STRING" id="1073328.SAMN05216294_1882"/>
<dbReference type="InterPro" id="IPR018062">
    <property type="entry name" value="HTH_AraC-typ_CS"/>
</dbReference>
<dbReference type="OrthoDB" id="4480133at2"/>
<gene>
    <name evidence="5" type="ORF">SAMN04487892_0534</name>
</gene>
<dbReference type="RefSeq" id="WP_090294714.1">
    <property type="nucleotide sequence ID" value="NZ_FNKI01000002.1"/>
</dbReference>
<keyword evidence="3" id="KW-0804">Transcription</keyword>
<evidence type="ECO:0000259" key="4">
    <source>
        <dbReference type="PROSITE" id="PS01124"/>
    </source>
</evidence>
<dbReference type="Gene3D" id="1.10.10.60">
    <property type="entry name" value="Homeodomain-like"/>
    <property type="match status" value="2"/>
</dbReference>
<proteinExistence type="predicted"/>
<dbReference type="GO" id="GO:0043565">
    <property type="term" value="F:sequence-specific DNA binding"/>
    <property type="evidence" value="ECO:0007669"/>
    <property type="project" value="InterPro"/>
</dbReference>
<dbReference type="Pfam" id="PF12833">
    <property type="entry name" value="HTH_18"/>
    <property type="match status" value="1"/>
</dbReference>
<sequence length="150" mass="17756">MTFYEREINRINNIIYSNKEQIESVIGVRNYIDNNYDTDLNLDLISRLRFISKFHLLRLFKKYYGLTPKQYLIYKRIEKSKEQLKNGMSVTKTCFAVGFESLGSFSTLFKAKTGKSPSEFQKEQFSRSKLGSEFRHLETNKNYQDESNTN</sequence>
<keyword evidence="2 5" id="KW-0238">DNA-binding</keyword>
<keyword evidence="1" id="KW-0805">Transcription regulation</keyword>
<dbReference type="PANTHER" id="PTHR43280:SF28">
    <property type="entry name" value="HTH-TYPE TRANSCRIPTIONAL ACTIVATOR RHAS"/>
    <property type="match status" value="1"/>
</dbReference>
<dbReference type="PANTHER" id="PTHR43280">
    <property type="entry name" value="ARAC-FAMILY TRANSCRIPTIONAL REGULATOR"/>
    <property type="match status" value="1"/>
</dbReference>
<feature type="domain" description="HTH araC/xylS-type" evidence="4">
    <location>
        <begin position="26"/>
        <end position="123"/>
    </location>
</feature>
<reference evidence="6" key="1">
    <citation type="submission" date="2016-10" db="EMBL/GenBank/DDBJ databases">
        <authorList>
            <person name="Varghese N."/>
            <person name="Submissions S."/>
        </authorList>
    </citation>
    <scope>NUCLEOTIDE SEQUENCE [LARGE SCALE GENOMIC DNA]</scope>
    <source>
        <strain evidence="6">DSM 25030</strain>
    </source>
</reference>
<accession>A0A1H2R9C0</accession>
<dbReference type="AlphaFoldDB" id="A0A1H2R9C0"/>
<evidence type="ECO:0000256" key="1">
    <source>
        <dbReference type="ARBA" id="ARBA00023015"/>
    </source>
</evidence>
<dbReference type="SUPFAM" id="SSF46689">
    <property type="entry name" value="Homeodomain-like"/>
    <property type="match status" value="2"/>
</dbReference>
<evidence type="ECO:0000256" key="3">
    <source>
        <dbReference type="ARBA" id="ARBA00023163"/>
    </source>
</evidence>
<evidence type="ECO:0000313" key="6">
    <source>
        <dbReference type="Proteomes" id="UP000199592"/>
    </source>
</evidence>
<name>A0A1H2R9C0_9FLAO</name>
<dbReference type="PROSITE" id="PS00041">
    <property type="entry name" value="HTH_ARAC_FAMILY_1"/>
    <property type="match status" value="1"/>
</dbReference>
<dbReference type="EMBL" id="FNMY01000001">
    <property type="protein sequence ID" value="SDW15808.1"/>
    <property type="molecule type" value="Genomic_DNA"/>
</dbReference>
<evidence type="ECO:0000256" key="2">
    <source>
        <dbReference type="ARBA" id="ARBA00023125"/>
    </source>
</evidence>
<dbReference type="InterPro" id="IPR018060">
    <property type="entry name" value="HTH_AraC"/>
</dbReference>
<dbReference type="Proteomes" id="UP000199592">
    <property type="component" value="Unassembled WGS sequence"/>
</dbReference>
<evidence type="ECO:0000313" key="5">
    <source>
        <dbReference type="EMBL" id="SDW15808.1"/>
    </source>
</evidence>
<dbReference type="PROSITE" id="PS01124">
    <property type="entry name" value="HTH_ARAC_FAMILY_2"/>
    <property type="match status" value="1"/>
</dbReference>
<protein>
    <submittedName>
        <fullName evidence="5">AraC-type DNA-binding protein</fullName>
    </submittedName>
</protein>
<dbReference type="InterPro" id="IPR009057">
    <property type="entry name" value="Homeodomain-like_sf"/>
</dbReference>
<dbReference type="GO" id="GO:0003700">
    <property type="term" value="F:DNA-binding transcription factor activity"/>
    <property type="evidence" value="ECO:0007669"/>
    <property type="project" value="InterPro"/>
</dbReference>
<dbReference type="SMART" id="SM00342">
    <property type="entry name" value="HTH_ARAC"/>
    <property type="match status" value="1"/>
</dbReference>